<organism evidence="1 2">
    <name type="scientific">Chryseobacterium angstadtii</name>
    <dbReference type="NCBI Taxonomy" id="558151"/>
    <lineage>
        <taxon>Bacteria</taxon>
        <taxon>Pseudomonadati</taxon>
        <taxon>Bacteroidota</taxon>
        <taxon>Flavobacteriia</taxon>
        <taxon>Flavobacteriales</taxon>
        <taxon>Weeksellaceae</taxon>
        <taxon>Chryseobacterium group</taxon>
        <taxon>Chryseobacterium</taxon>
    </lineage>
</organism>
<keyword evidence="2" id="KW-1185">Reference proteome</keyword>
<reference evidence="1 2" key="1">
    <citation type="journal article" date="2013" name="Int. J. Syst. Evol. Microbiol.">
        <title>Chryseobacterium angstadtii sp. nov., isolated from a newt tank.</title>
        <authorList>
            <person name="Kirk K.E."/>
            <person name="Hoffman J.A."/>
            <person name="Smith K.A."/>
            <person name="Strahan B.L."/>
            <person name="Failor K.C."/>
            <person name="Krebs J.E."/>
            <person name="Gale A.N."/>
            <person name="Do T.D."/>
            <person name="Sontag T.C."/>
            <person name="Batties A.M."/>
            <person name="Mistiszyn K."/>
            <person name="Newman J.D."/>
        </authorList>
    </citation>
    <scope>NUCLEOTIDE SEQUENCE [LARGE SCALE GENOMIC DNA]</scope>
    <source>
        <strain evidence="1 2">KM</strain>
    </source>
</reference>
<name>A0A0J7IEN6_9FLAO</name>
<evidence type="ECO:0000313" key="2">
    <source>
        <dbReference type="Proteomes" id="UP000036261"/>
    </source>
</evidence>
<evidence type="ECO:0000313" key="1">
    <source>
        <dbReference type="EMBL" id="KMQ64587.1"/>
    </source>
</evidence>
<dbReference type="STRING" id="558151.ACM46_10040"/>
<dbReference type="AlphaFoldDB" id="A0A0J7IEN6"/>
<dbReference type="OrthoDB" id="719419at2"/>
<dbReference type="EMBL" id="LFND01000003">
    <property type="protein sequence ID" value="KMQ64587.1"/>
    <property type="molecule type" value="Genomic_DNA"/>
</dbReference>
<proteinExistence type="predicted"/>
<dbReference type="PATRIC" id="fig|558151.6.peg.2119"/>
<comment type="caution">
    <text evidence="1">The sequence shown here is derived from an EMBL/GenBank/DDBJ whole genome shotgun (WGS) entry which is preliminary data.</text>
</comment>
<protein>
    <submittedName>
        <fullName evidence="1">Uncharacterized protein</fullName>
    </submittedName>
</protein>
<sequence length="950" mass="107914">MDSNTPLHIYIESKPGQAFHKDIGWLELKKAESFNIYIKEFKDRKDVLDQKKKKDLDRAKNDYNKKSNAVEQEAQKSYDFIVKNRDDYNAGKVKEETYDANVRKREEGMAARKNKYAEIGNAYNKTVEDINKQYETDLTAIKDDYKSVRWVHQLVGDRRPELTAESFNEAMDMGTSSFNFTFEEFLEGGGAVYLEPFWAGTKPQGKYPHGILINAKGLQPNVITAQWTDANNTQITKPLKFGSSVYLNIYTDALYGNNIKVQLKDKDKVIRLITLGITDADDKLFAAEYLNNNAEERTNEDISKQGEFFERPVSVHEEKTVPSSAKTGYLVEDDGNKYDEKAKGKLNVQKSKFAVFIDPLWQTMGGDYLEIYPAVYHGRIPGGKKILQDCILKIDKDAVEEVKVNDSNSNQVVVLSQVETDIAFFHPCQYTEVTGEYNNKKSTLFQRIKDKYKNEIHYRVVSNEKEKPVKVTITDLKTDDCMFEDKPELWHEKKAVTVKDPSRYKGLTIGRNDISFSVAYPKPSHSEALDMMSLENIKKLEYPIQLGSCAITKPLNVEVYPAIYYEVGFKLAAENPFFTGQTKSYTQRKYLGKGGFFNKKNNKKIRKAQSDARDENYKNKKQEVSEGRLSYNQFEVALEWGYDDVKQEAITFSGEHPVFNIIDSAMWVINTISLLTFNKEADEAIAENKNKRPDQVKKRNKQRNAYLGSKNKKVSKIPFKVEISQPAFAGAVKWSYVESEKEGGEIGTLYEVKFKADPLIEIKGSLDLLFVATKIPYVGQAIKGITAVADTVGSSDDFWNKIVDFFGGGDEYKIQLDIDYYLDLFVSGAFKIEATATKYHTVDGFKENDISPSVEIKFGVECGGSLTAKFGNVYSLEAEFQGSAYAVLNIAKNAETKTLECKYQGLYATIKASVKTDSDNLNNNTEDNDADPSEKKYLLHDGFSYEFKLD</sequence>
<accession>A0A0J7IEN6</accession>
<gene>
    <name evidence="1" type="ORF">ACM46_10040</name>
</gene>
<dbReference type="RefSeq" id="WP_048506510.1">
    <property type="nucleotide sequence ID" value="NZ_LFND01000003.1"/>
</dbReference>
<dbReference type="Proteomes" id="UP000036261">
    <property type="component" value="Unassembled WGS sequence"/>
</dbReference>